<sequence>MKKLQPDWLTQGWIDAEYKKYVVMAYLQAVKQNFSDRKLCPDLPELRRHYEAGLHFRRCKGTLNASFPKQVDRIDVKSRTITYKTEVTDDAYLSEVDAIMDFALPRFHEALTEGQHLWRRIAASLTLEPIGLLPLRPDEGYLLIHRNTQSETLVYYFCLTLYDENEPGGRIVQFRFLEKTRKSLGHTFEHMKLDLVRRYRHLPNPATFMLEARRSYPVEETLLPIARQLIALRATG</sequence>
<name>A0ABP8MSX1_9BACT</name>
<evidence type="ECO:0000313" key="2">
    <source>
        <dbReference type="Proteomes" id="UP001501175"/>
    </source>
</evidence>
<proteinExistence type="predicted"/>
<dbReference type="Proteomes" id="UP001501175">
    <property type="component" value="Unassembled WGS sequence"/>
</dbReference>
<accession>A0ABP8MSX1</accession>
<evidence type="ECO:0000313" key="1">
    <source>
        <dbReference type="EMBL" id="GAA4453937.1"/>
    </source>
</evidence>
<protein>
    <submittedName>
        <fullName evidence="1">Uncharacterized protein</fullName>
    </submittedName>
</protein>
<organism evidence="1 2">
    <name type="scientific">Nibrella saemangeumensis</name>
    <dbReference type="NCBI Taxonomy" id="1084526"/>
    <lineage>
        <taxon>Bacteria</taxon>
        <taxon>Pseudomonadati</taxon>
        <taxon>Bacteroidota</taxon>
        <taxon>Cytophagia</taxon>
        <taxon>Cytophagales</taxon>
        <taxon>Spirosomataceae</taxon>
        <taxon>Nibrella</taxon>
    </lineage>
</organism>
<keyword evidence="2" id="KW-1185">Reference proteome</keyword>
<comment type="caution">
    <text evidence="1">The sequence shown here is derived from an EMBL/GenBank/DDBJ whole genome shotgun (WGS) entry which is preliminary data.</text>
</comment>
<dbReference type="RefSeq" id="WP_345243022.1">
    <property type="nucleotide sequence ID" value="NZ_BAABHD010000023.1"/>
</dbReference>
<reference evidence="2" key="1">
    <citation type="journal article" date="2019" name="Int. J. Syst. Evol. Microbiol.">
        <title>The Global Catalogue of Microorganisms (GCM) 10K type strain sequencing project: providing services to taxonomists for standard genome sequencing and annotation.</title>
        <authorList>
            <consortium name="The Broad Institute Genomics Platform"/>
            <consortium name="The Broad Institute Genome Sequencing Center for Infectious Disease"/>
            <person name="Wu L."/>
            <person name="Ma J."/>
        </authorList>
    </citation>
    <scope>NUCLEOTIDE SEQUENCE [LARGE SCALE GENOMIC DNA]</scope>
    <source>
        <strain evidence="2">JCM 17927</strain>
    </source>
</reference>
<gene>
    <name evidence="1" type="ORF">GCM10023189_19760</name>
</gene>
<dbReference type="EMBL" id="BAABHD010000023">
    <property type="protein sequence ID" value="GAA4453937.1"/>
    <property type="molecule type" value="Genomic_DNA"/>
</dbReference>